<dbReference type="EMBL" id="GEDG01037628">
    <property type="protein sequence ID" value="JAP08020.1"/>
    <property type="molecule type" value="Transcribed_RNA"/>
</dbReference>
<accession>A0A0V0GIH1</accession>
<protein>
    <submittedName>
        <fullName evidence="2">Putative ovule protein</fullName>
    </submittedName>
</protein>
<dbReference type="AlphaFoldDB" id="A0A0V0GIH1"/>
<feature type="region of interest" description="Disordered" evidence="1">
    <location>
        <begin position="78"/>
        <end position="108"/>
    </location>
</feature>
<sequence>MDAFPLANWSLFHQKLVSFLVSSYIQQLRDGVHNFFATFIEVLRDRPPGHDWELEPGVTFGDYLFGMLQGMANTRANVRRKEEDNVDQEVSPHVPPQAPIDPSAMLNT</sequence>
<reference evidence="2" key="1">
    <citation type="submission" date="2015-12" db="EMBL/GenBank/DDBJ databases">
        <title>Gene expression during late stages of embryo sac development: a critical building block for successful pollen-pistil interactions.</title>
        <authorList>
            <person name="Liu Y."/>
            <person name="Joly V."/>
            <person name="Sabar M."/>
            <person name="Matton D.P."/>
        </authorList>
    </citation>
    <scope>NUCLEOTIDE SEQUENCE</scope>
</reference>
<evidence type="ECO:0000256" key="1">
    <source>
        <dbReference type="SAM" id="MobiDB-lite"/>
    </source>
</evidence>
<proteinExistence type="predicted"/>
<feature type="non-terminal residue" evidence="2">
    <location>
        <position position="108"/>
    </location>
</feature>
<organism evidence="2">
    <name type="scientific">Solanum chacoense</name>
    <name type="common">Chaco potato</name>
    <dbReference type="NCBI Taxonomy" id="4108"/>
    <lineage>
        <taxon>Eukaryota</taxon>
        <taxon>Viridiplantae</taxon>
        <taxon>Streptophyta</taxon>
        <taxon>Embryophyta</taxon>
        <taxon>Tracheophyta</taxon>
        <taxon>Spermatophyta</taxon>
        <taxon>Magnoliopsida</taxon>
        <taxon>eudicotyledons</taxon>
        <taxon>Gunneridae</taxon>
        <taxon>Pentapetalae</taxon>
        <taxon>asterids</taxon>
        <taxon>lamiids</taxon>
        <taxon>Solanales</taxon>
        <taxon>Solanaceae</taxon>
        <taxon>Solanoideae</taxon>
        <taxon>Solaneae</taxon>
        <taxon>Solanum</taxon>
    </lineage>
</organism>
<name>A0A0V0GIH1_SOLCH</name>
<evidence type="ECO:0000313" key="2">
    <source>
        <dbReference type="EMBL" id="JAP08020.1"/>
    </source>
</evidence>